<gene>
    <name evidence="1" type="ORF">ANN_27884</name>
</gene>
<protein>
    <submittedName>
        <fullName evidence="1">Uncharacterized protein</fullName>
    </submittedName>
</protein>
<accession>A0ABQ8RVJ3</accession>
<comment type="caution">
    <text evidence="1">The sequence shown here is derived from an EMBL/GenBank/DDBJ whole genome shotgun (WGS) entry which is preliminary data.</text>
</comment>
<sequence>MLPQQKKKIKFTVQAVRRSMLTYRKKTGFNVKNVANGDMMSAPVRREVAALALLNLGLDTLNEEDWVILEKACDVMKLFEEVTVEMSSEKTVNISKVLLVTDELFQRVNTIGQDPDLPSLIKDMVEVMEEQLRARFSNAVTEIARTESTFLDPRFKSQGYPSGHCIKLSKYDDLMKLLPLIPPVYHDFYRNLKTVNDTSTGEKIEFIDGEAEFE</sequence>
<organism evidence="1 2">
    <name type="scientific">Periplaneta americana</name>
    <name type="common">American cockroach</name>
    <name type="synonym">Blatta americana</name>
    <dbReference type="NCBI Taxonomy" id="6978"/>
    <lineage>
        <taxon>Eukaryota</taxon>
        <taxon>Metazoa</taxon>
        <taxon>Ecdysozoa</taxon>
        <taxon>Arthropoda</taxon>
        <taxon>Hexapoda</taxon>
        <taxon>Insecta</taxon>
        <taxon>Pterygota</taxon>
        <taxon>Neoptera</taxon>
        <taxon>Polyneoptera</taxon>
        <taxon>Dictyoptera</taxon>
        <taxon>Blattodea</taxon>
        <taxon>Blattoidea</taxon>
        <taxon>Blattidae</taxon>
        <taxon>Blattinae</taxon>
        <taxon>Periplaneta</taxon>
    </lineage>
</organism>
<evidence type="ECO:0000313" key="1">
    <source>
        <dbReference type="EMBL" id="KAJ4425688.1"/>
    </source>
</evidence>
<proteinExistence type="predicted"/>
<evidence type="ECO:0000313" key="2">
    <source>
        <dbReference type="Proteomes" id="UP001148838"/>
    </source>
</evidence>
<dbReference type="Proteomes" id="UP001148838">
    <property type="component" value="Unassembled WGS sequence"/>
</dbReference>
<dbReference type="InterPro" id="IPR012337">
    <property type="entry name" value="RNaseH-like_sf"/>
</dbReference>
<keyword evidence="2" id="KW-1185">Reference proteome</keyword>
<dbReference type="EMBL" id="JAJSOF020000042">
    <property type="protein sequence ID" value="KAJ4425688.1"/>
    <property type="molecule type" value="Genomic_DNA"/>
</dbReference>
<reference evidence="1 2" key="1">
    <citation type="journal article" date="2022" name="Allergy">
        <title>Genome assembly and annotation of Periplaneta americana reveal a comprehensive cockroach allergen profile.</title>
        <authorList>
            <person name="Wang L."/>
            <person name="Xiong Q."/>
            <person name="Saelim N."/>
            <person name="Wang L."/>
            <person name="Nong W."/>
            <person name="Wan A.T."/>
            <person name="Shi M."/>
            <person name="Liu X."/>
            <person name="Cao Q."/>
            <person name="Hui J.H.L."/>
            <person name="Sookrung N."/>
            <person name="Leung T.F."/>
            <person name="Tungtrongchitr A."/>
            <person name="Tsui S.K.W."/>
        </authorList>
    </citation>
    <scope>NUCLEOTIDE SEQUENCE [LARGE SCALE GENOMIC DNA]</scope>
    <source>
        <strain evidence="1">PWHHKU_190912</strain>
    </source>
</reference>
<dbReference type="SUPFAM" id="SSF53098">
    <property type="entry name" value="Ribonuclease H-like"/>
    <property type="match status" value="1"/>
</dbReference>
<name>A0ABQ8RVJ3_PERAM</name>